<evidence type="ECO:0000313" key="3">
    <source>
        <dbReference type="EMBL" id="GBB87978.1"/>
    </source>
</evidence>
<evidence type="ECO:0000256" key="1">
    <source>
        <dbReference type="SAM" id="Phobius"/>
    </source>
</evidence>
<keyword evidence="1" id="KW-0812">Transmembrane</keyword>
<feature type="signal peptide" evidence="2">
    <location>
        <begin position="1"/>
        <end position="23"/>
    </location>
</feature>
<dbReference type="Proteomes" id="UP000615446">
    <property type="component" value="Unassembled WGS sequence"/>
</dbReference>
<dbReference type="AlphaFoldDB" id="A0A2Z6R5G4"/>
<dbReference type="EMBL" id="BLAL01000053">
    <property type="protein sequence ID" value="GES81016.1"/>
    <property type="molecule type" value="Genomic_DNA"/>
</dbReference>
<dbReference type="EMBL" id="BEXD01000502">
    <property type="protein sequence ID" value="GBB87978.1"/>
    <property type="molecule type" value="Genomic_DNA"/>
</dbReference>
<name>A0A2Z6R5G4_9GLOM</name>
<protein>
    <submittedName>
        <fullName evidence="3">Uncharacterized protein</fullName>
    </submittedName>
</protein>
<gene>
    <name evidence="4" type="ORF">RCL2_000827600</name>
    <name evidence="3" type="ORF">RclHR1_01450006</name>
</gene>
<reference evidence="4" key="2">
    <citation type="submission" date="2019-10" db="EMBL/GenBank/DDBJ databases">
        <title>Conservation and host-specific expression of non-tandemly repeated heterogenous ribosome RNA gene in arbuscular mycorrhizal fungi.</title>
        <authorList>
            <person name="Maeda T."/>
            <person name="Kobayashi Y."/>
            <person name="Nakagawa T."/>
            <person name="Ezawa T."/>
            <person name="Yamaguchi K."/>
            <person name="Bino T."/>
            <person name="Nishimoto Y."/>
            <person name="Shigenobu S."/>
            <person name="Kawaguchi M."/>
        </authorList>
    </citation>
    <scope>NUCLEOTIDE SEQUENCE</scope>
    <source>
        <strain evidence="4">HR1</strain>
    </source>
</reference>
<evidence type="ECO:0000256" key="2">
    <source>
        <dbReference type="SAM" id="SignalP"/>
    </source>
</evidence>
<keyword evidence="5" id="KW-1185">Reference proteome</keyword>
<dbReference type="Proteomes" id="UP000247702">
    <property type="component" value="Unassembled WGS sequence"/>
</dbReference>
<keyword evidence="2" id="KW-0732">Signal</keyword>
<sequence length="193" mass="21238">MTANKIYFLILFLLVFLSNHVNAHCENITNALTTDGNWNDNDTFYAFSGGNLTFTLTSMPCGASNLSILVVSDNGGGNYTVRNFTSQDLNNVQDIGHNIIVEKHHQFRIQAKVVDFNDLNCSKPSFSGKLCYSKYVVDPDCEQRLAEAIKKCKSEKIITITVPIVTAIIGATGGIAGVLIKQYLDEKSNKPKP</sequence>
<keyword evidence="1" id="KW-0472">Membrane</keyword>
<dbReference type="OrthoDB" id="2372506at2759"/>
<keyword evidence="1" id="KW-1133">Transmembrane helix</keyword>
<comment type="caution">
    <text evidence="3">The sequence shown here is derived from an EMBL/GenBank/DDBJ whole genome shotgun (WGS) entry which is preliminary data.</text>
</comment>
<feature type="transmembrane region" description="Helical" evidence="1">
    <location>
        <begin position="157"/>
        <end position="180"/>
    </location>
</feature>
<feature type="chain" id="PRO_5033340550" evidence="2">
    <location>
        <begin position="24"/>
        <end position="193"/>
    </location>
</feature>
<reference evidence="3 5" key="1">
    <citation type="submission" date="2017-11" db="EMBL/GenBank/DDBJ databases">
        <title>The genome of Rhizophagus clarus HR1 reveals common genetic basis of auxotrophy among arbuscular mycorrhizal fungi.</title>
        <authorList>
            <person name="Kobayashi Y."/>
        </authorList>
    </citation>
    <scope>NUCLEOTIDE SEQUENCE [LARGE SCALE GENOMIC DNA]</scope>
    <source>
        <strain evidence="3 5">HR1</strain>
    </source>
</reference>
<evidence type="ECO:0000313" key="4">
    <source>
        <dbReference type="EMBL" id="GES81016.1"/>
    </source>
</evidence>
<proteinExistence type="predicted"/>
<evidence type="ECO:0000313" key="5">
    <source>
        <dbReference type="Proteomes" id="UP000247702"/>
    </source>
</evidence>
<accession>A0A2Z6R5G4</accession>
<organism evidence="3 5">
    <name type="scientific">Rhizophagus clarus</name>
    <dbReference type="NCBI Taxonomy" id="94130"/>
    <lineage>
        <taxon>Eukaryota</taxon>
        <taxon>Fungi</taxon>
        <taxon>Fungi incertae sedis</taxon>
        <taxon>Mucoromycota</taxon>
        <taxon>Glomeromycotina</taxon>
        <taxon>Glomeromycetes</taxon>
        <taxon>Glomerales</taxon>
        <taxon>Glomeraceae</taxon>
        <taxon>Rhizophagus</taxon>
    </lineage>
</organism>